<dbReference type="AlphaFoldDB" id="A0A8U0A5J8"/>
<sequence length="261" mass="28516">MFETAQYESERRFRGMVVIAAGLAILTGFFVWYFSVLDTESLEQMATSLPPAMLEAFGIETIATIEGFLAVEVYNFLWVLGLGLYFAYTAGGLIAGDVERDRMDLLLSFPVSRSRLLLEKYSSLLPPIVVFNVVVGVVVYGSAVAIGESIDPIHLLLVHALSIPYLLACAAVGTVFTVLLDRADTAKRGAIGLVFALFLLESVTANAERLDWVGKLSPTQYYDPSEILVEGTYALADSGVLLVTTVVLLLCSQLLFKRRDI</sequence>
<name>A0A8U0A5J8_9EURY</name>
<evidence type="ECO:0000313" key="2">
    <source>
        <dbReference type="EMBL" id="UPM44342.1"/>
    </source>
</evidence>
<protein>
    <submittedName>
        <fullName evidence="2">ABC transporter permease</fullName>
    </submittedName>
</protein>
<geneLocation type="plasmid" evidence="2 3">
    <name>unnamed1</name>
</geneLocation>
<dbReference type="EMBL" id="CP096020">
    <property type="protein sequence ID" value="UPM44342.1"/>
    <property type="molecule type" value="Genomic_DNA"/>
</dbReference>
<gene>
    <name evidence="2" type="ORF">MW046_15140</name>
</gene>
<feature type="transmembrane region" description="Helical" evidence="1">
    <location>
        <begin position="153"/>
        <end position="178"/>
    </location>
</feature>
<feature type="transmembrane region" description="Helical" evidence="1">
    <location>
        <begin position="76"/>
        <end position="96"/>
    </location>
</feature>
<dbReference type="GO" id="GO:0005886">
    <property type="term" value="C:plasma membrane"/>
    <property type="evidence" value="ECO:0007669"/>
    <property type="project" value="UniProtKB-SubCell"/>
</dbReference>
<evidence type="ECO:0000256" key="1">
    <source>
        <dbReference type="SAM" id="Phobius"/>
    </source>
</evidence>
<accession>A0A8U0A5J8</accession>
<keyword evidence="1" id="KW-0812">Transmembrane</keyword>
<keyword evidence="1" id="KW-0472">Membrane</keyword>
<feature type="transmembrane region" description="Helical" evidence="1">
    <location>
        <begin position="124"/>
        <end position="147"/>
    </location>
</feature>
<dbReference type="GO" id="GO:0140359">
    <property type="term" value="F:ABC-type transporter activity"/>
    <property type="evidence" value="ECO:0007669"/>
    <property type="project" value="InterPro"/>
</dbReference>
<dbReference type="PANTHER" id="PTHR37305">
    <property type="entry name" value="INTEGRAL MEMBRANE PROTEIN-RELATED"/>
    <property type="match status" value="1"/>
</dbReference>
<dbReference type="RefSeq" id="WP_247994996.1">
    <property type="nucleotide sequence ID" value="NZ_CP096020.1"/>
</dbReference>
<dbReference type="Proteomes" id="UP000831768">
    <property type="component" value="Plasmid unnamed1"/>
</dbReference>
<evidence type="ECO:0000313" key="3">
    <source>
        <dbReference type="Proteomes" id="UP000831768"/>
    </source>
</evidence>
<reference evidence="2" key="1">
    <citation type="submission" date="2022-04" db="EMBL/GenBank/DDBJ databases">
        <title>Halocatena sp. nov., isolated from a salt lake.</title>
        <authorList>
            <person name="Cui H.-L."/>
        </authorList>
    </citation>
    <scope>NUCLEOTIDE SEQUENCE</scope>
    <source>
        <strain evidence="2">AD-1</strain>
        <plasmid evidence="2">unnamed1</plasmid>
    </source>
</reference>
<dbReference type="GeneID" id="71929409"/>
<organism evidence="2 3">
    <name type="scientific">Halocatena salina</name>
    <dbReference type="NCBI Taxonomy" id="2934340"/>
    <lineage>
        <taxon>Archaea</taxon>
        <taxon>Methanobacteriati</taxon>
        <taxon>Methanobacteriota</taxon>
        <taxon>Stenosarchaea group</taxon>
        <taxon>Halobacteria</taxon>
        <taxon>Halobacteriales</taxon>
        <taxon>Natronomonadaceae</taxon>
        <taxon>Halocatena</taxon>
    </lineage>
</organism>
<dbReference type="PANTHER" id="PTHR37305:SF1">
    <property type="entry name" value="MEMBRANE PROTEIN"/>
    <property type="match status" value="1"/>
</dbReference>
<feature type="transmembrane region" description="Helical" evidence="1">
    <location>
        <begin position="12"/>
        <end position="35"/>
    </location>
</feature>
<keyword evidence="2" id="KW-0614">Plasmid</keyword>
<dbReference type="Pfam" id="PF12679">
    <property type="entry name" value="ABC2_membrane_2"/>
    <property type="match status" value="1"/>
</dbReference>
<dbReference type="KEGG" id="haad:MW046_15140"/>
<keyword evidence="1" id="KW-1133">Transmembrane helix</keyword>
<feature type="transmembrane region" description="Helical" evidence="1">
    <location>
        <begin position="233"/>
        <end position="256"/>
    </location>
</feature>
<feature type="transmembrane region" description="Helical" evidence="1">
    <location>
        <begin position="190"/>
        <end position="207"/>
    </location>
</feature>
<proteinExistence type="predicted"/>
<keyword evidence="3" id="KW-1185">Reference proteome</keyword>